<protein>
    <submittedName>
        <fullName evidence="1">Uncharacterized protein</fullName>
    </submittedName>
</protein>
<evidence type="ECO:0000313" key="1">
    <source>
        <dbReference type="EMBL" id="MFC6315627.1"/>
    </source>
</evidence>
<keyword evidence="2" id="KW-1185">Reference proteome</keyword>
<sequence>MWWSKQSPFFGGAATSTDADYSRLVQFALAGNLYQFPQQFLAGYRPIQLIHPELALVHQENYSGVTNSKLVTTNHGRQLRGSPSIDHSLPAGVSAQTAVVT</sequence>
<dbReference type="Proteomes" id="UP001596310">
    <property type="component" value="Unassembled WGS sequence"/>
</dbReference>
<comment type="caution">
    <text evidence="1">The sequence shown here is derived from an EMBL/GenBank/DDBJ whole genome shotgun (WGS) entry which is preliminary data.</text>
</comment>
<dbReference type="EMBL" id="JBHSSM010000018">
    <property type="protein sequence ID" value="MFC6315627.1"/>
    <property type="molecule type" value="Genomic_DNA"/>
</dbReference>
<name>A0ABW1UNS6_9LACO</name>
<dbReference type="RefSeq" id="WP_125601197.1">
    <property type="nucleotide sequence ID" value="NZ_JBHSSM010000018.1"/>
</dbReference>
<evidence type="ECO:0000313" key="2">
    <source>
        <dbReference type="Proteomes" id="UP001596310"/>
    </source>
</evidence>
<proteinExistence type="predicted"/>
<gene>
    <name evidence="1" type="ORF">ACFQHW_08640</name>
</gene>
<organism evidence="1 2">
    <name type="scientific">Lapidilactobacillus achengensis</name>
    <dbReference type="NCBI Taxonomy" id="2486000"/>
    <lineage>
        <taxon>Bacteria</taxon>
        <taxon>Bacillati</taxon>
        <taxon>Bacillota</taxon>
        <taxon>Bacilli</taxon>
        <taxon>Lactobacillales</taxon>
        <taxon>Lactobacillaceae</taxon>
        <taxon>Lapidilactobacillus</taxon>
    </lineage>
</organism>
<accession>A0ABW1UNS6</accession>
<reference evidence="2" key="1">
    <citation type="journal article" date="2019" name="Int. J. Syst. Evol. Microbiol.">
        <title>The Global Catalogue of Microorganisms (GCM) 10K type strain sequencing project: providing services to taxonomists for standard genome sequencing and annotation.</title>
        <authorList>
            <consortium name="The Broad Institute Genomics Platform"/>
            <consortium name="The Broad Institute Genome Sequencing Center for Infectious Disease"/>
            <person name="Wu L."/>
            <person name="Ma J."/>
        </authorList>
    </citation>
    <scope>NUCLEOTIDE SEQUENCE [LARGE SCALE GENOMIC DNA]</scope>
    <source>
        <strain evidence="2">CCM 8897</strain>
    </source>
</reference>